<evidence type="ECO:0000313" key="1">
    <source>
        <dbReference type="EMBL" id="ART31758.1"/>
    </source>
</evidence>
<name>A0A1Y0B2Y9_9LAMI</name>
<proteinExistence type="predicted"/>
<geneLocation type="mitochondrion" evidence="1"/>
<accession>A0A1Y0B2Y9</accession>
<gene>
    <name evidence="1" type="ORF">AEK19_MT1573</name>
</gene>
<keyword evidence="1" id="KW-0496">Mitochondrion</keyword>
<protein>
    <submittedName>
        <fullName evidence="1">Uncharacterized protein</fullName>
    </submittedName>
</protein>
<reference evidence="1" key="1">
    <citation type="submission" date="2017-03" db="EMBL/GenBank/DDBJ databases">
        <title>The mitochondrial genome of the carnivorous plant Utricularia reniformis (Lentibulariaceae): structure, comparative analysis and evolutionary landmarks.</title>
        <authorList>
            <person name="Silva S.R."/>
            <person name="Alvarenga D.O."/>
            <person name="Michael T.P."/>
            <person name="Miranda V.F.O."/>
            <person name="Varani A.M."/>
        </authorList>
    </citation>
    <scope>NUCLEOTIDE SEQUENCE</scope>
</reference>
<dbReference type="AlphaFoldDB" id="A0A1Y0B2Y9"/>
<dbReference type="EMBL" id="KY774314">
    <property type="protein sequence ID" value="ART31758.1"/>
    <property type="molecule type" value="Genomic_DNA"/>
</dbReference>
<organism evidence="1">
    <name type="scientific">Utricularia reniformis</name>
    <dbReference type="NCBI Taxonomy" id="192314"/>
    <lineage>
        <taxon>Eukaryota</taxon>
        <taxon>Viridiplantae</taxon>
        <taxon>Streptophyta</taxon>
        <taxon>Embryophyta</taxon>
        <taxon>Tracheophyta</taxon>
        <taxon>Spermatophyta</taxon>
        <taxon>Magnoliopsida</taxon>
        <taxon>eudicotyledons</taxon>
        <taxon>Gunneridae</taxon>
        <taxon>Pentapetalae</taxon>
        <taxon>asterids</taxon>
        <taxon>lamiids</taxon>
        <taxon>Lamiales</taxon>
        <taxon>Lentibulariaceae</taxon>
        <taxon>Utricularia</taxon>
    </lineage>
</organism>
<sequence length="43" mass="4893">MTLFPSLRLLALLKQKHQDLLLTLSIKKEPKDPVLSCMEVMGI</sequence>